<dbReference type="Proteomes" id="UP000327013">
    <property type="component" value="Chromosome 3"/>
</dbReference>
<gene>
    <name evidence="8" type="ORF">FH972_008330</name>
</gene>
<dbReference type="OrthoDB" id="288590at2759"/>
<dbReference type="GO" id="GO:0046872">
    <property type="term" value="F:metal ion binding"/>
    <property type="evidence" value="ECO:0007669"/>
    <property type="project" value="UniProtKB-KW"/>
</dbReference>
<keyword evidence="4 6" id="KW-0560">Oxidoreductase</keyword>
<dbReference type="InterPro" id="IPR005123">
    <property type="entry name" value="Oxoglu/Fe-dep_dioxygenase_dom"/>
</dbReference>
<evidence type="ECO:0000256" key="5">
    <source>
        <dbReference type="ARBA" id="ARBA00023004"/>
    </source>
</evidence>
<reference evidence="8 9" key="1">
    <citation type="submission" date="2019-06" db="EMBL/GenBank/DDBJ databases">
        <title>A chromosomal-level reference genome of Carpinus fangiana (Coryloideae, Betulaceae).</title>
        <authorList>
            <person name="Yang X."/>
            <person name="Wang Z."/>
            <person name="Zhang L."/>
            <person name="Hao G."/>
            <person name="Liu J."/>
            <person name="Yang Y."/>
        </authorList>
    </citation>
    <scope>NUCLEOTIDE SEQUENCE [LARGE SCALE GENOMIC DNA]</scope>
    <source>
        <strain evidence="8">Cfa_2016G</strain>
        <tissue evidence="8">Leaf</tissue>
    </source>
</reference>
<feature type="domain" description="Fe2OG dioxygenase" evidence="7">
    <location>
        <begin position="221"/>
        <end position="320"/>
    </location>
</feature>
<dbReference type="SUPFAM" id="SSF51197">
    <property type="entry name" value="Clavaminate synthase-like"/>
    <property type="match status" value="1"/>
</dbReference>
<dbReference type="InterPro" id="IPR044861">
    <property type="entry name" value="IPNS-like_FE2OG_OXY"/>
</dbReference>
<dbReference type="PROSITE" id="PS51471">
    <property type="entry name" value="FE2OG_OXY"/>
    <property type="match status" value="1"/>
</dbReference>
<evidence type="ECO:0000256" key="2">
    <source>
        <dbReference type="ARBA" id="ARBA00008056"/>
    </source>
</evidence>
<comment type="cofactor">
    <cofactor evidence="1">
        <name>Fe cation</name>
        <dbReference type="ChEBI" id="CHEBI:24875"/>
    </cofactor>
</comment>
<organism evidence="8 9">
    <name type="scientific">Carpinus fangiana</name>
    <dbReference type="NCBI Taxonomy" id="176857"/>
    <lineage>
        <taxon>Eukaryota</taxon>
        <taxon>Viridiplantae</taxon>
        <taxon>Streptophyta</taxon>
        <taxon>Embryophyta</taxon>
        <taxon>Tracheophyta</taxon>
        <taxon>Spermatophyta</taxon>
        <taxon>Magnoliopsida</taxon>
        <taxon>eudicotyledons</taxon>
        <taxon>Gunneridae</taxon>
        <taxon>Pentapetalae</taxon>
        <taxon>rosids</taxon>
        <taxon>fabids</taxon>
        <taxon>Fagales</taxon>
        <taxon>Betulaceae</taxon>
        <taxon>Carpinus</taxon>
    </lineage>
</organism>
<dbReference type="InterPro" id="IPR027443">
    <property type="entry name" value="IPNS-like_sf"/>
</dbReference>
<evidence type="ECO:0000256" key="6">
    <source>
        <dbReference type="RuleBase" id="RU003682"/>
    </source>
</evidence>
<evidence type="ECO:0000256" key="3">
    <source>
        <dbReference type="ARBA" id="ARBA00022723"/>
    </source>
</evidence>
<evidence type="ECO:0000256" key="1">
    <source>
        <dbReference type="ARBA" id="ARBA00001962"/>
    </source>
</evidence>
<evidence type="ECO:0000313" key="9">
    <source>
        <dbReference type="Proteomes" id="UP000327013"/>
    </source>
</evidence>
<dbReference type="InterPro" id="IPR026992">
    <property type="entry name" value="DIOX_N"/>
</dbReference>
<proteinExistence type="inferred from homology"/>
<accession>A0A5N6QYE2</accession>
<dbReference type="GO" id="GO:0051213">
    <property type="term" value="F:dioxygenase activity"/>
    <property type="evidence" value="ECO:0007669"/>
    <property type="project" value="UniProtKB-ARBA"/>
</dbReference>
<dbReference type="PANTHER" id="PTHR10209">
    <property type="entry name" value="OXIDOREDUCTASE, 2OG-FE II OXYGENASE FAMILY PROTEIN"/>
    <property type="match status" value="1"/>
</dbReference>
<dbReference type="EMBL" id="CM017323">
    <property type="protein sequence ID" value="KAE8022539.1"/>
    <property type="molecule type" value="Genomic_DNA"/>
</dbReference>
<name>A0A5N6QYE2_9ROSI</name>
<evidence type="ECO:0000259" key="7">
    <source>
        <dbReference type="PROSITE" id="PS51471"/>
    </source>
</evidence>
<dbReference type="Gene3D" id="2.60.120.330">
    <property type="entry name" value="B-lactam Antibiotic, Isopenicillin N Synthase, Chain"/>
    <property type="match status" value="1"/>
</dbReference>
<dbReference type="Pfam" id="PF14226">
    <property type="entry name" value="DIOX_N"/>
    <property type="match status" value="1"/>
</dbReference>
<comment type="similarity">
    <text evidence="2 6">Belongs to the iron/ascorbate-dependent oxidoreductase family.</text>
</comment>
<dbReference type="AlphaFoldDB" id="A0A5N6QYE2"/>
<sequence>MTITGAGESVIGNSVSHDRLQELRSFDESKAGVKGLVDAGITKIPRIFIRPPEDLAGDSHNSSETTNTQITIPVIDLSDIVGRRADKVAGVRRAAEEVGFFQVVNHGIAERVLEDILEAARGFHELPTEVKADYYSRESMRKVKYYSNYHLYNSRFANWRDTMVCDMGPEPLDPQELPLVCRDIIIEYSKQVHKLGITLFELLSEALGLKPDHLIDLECAKGHQFLSHYYPACPEPELTMGTAKHSDPDFLTILLQDHIGGLQVLHQNHYIDVPPVPGALIVNIGDLLQLISNDRFKSVEHRVLSNHQGPRVSVPCFFTPLLYPSTMIYGPIKDLLSEDSPPVYREASVQDFFAHYIEKGLDENSALPHFKFQR</sequence>
<keyword evidence="9" id="KW-1185">Reference proteome</keyword>
<keyword evidence="3 6" id="KW-0479">Metal-binding</keyword>
<evidence type="ECO:0000256" key="4">
    <source>
        <dbReference type="ARBA" id="ARBA00023002"/>
    </source>
</evidence>
<dbReference type="FunFam" id="2.60.120.330:FF:000005">
    <property type="entry name" value="1-aminocyclopropane-1-carboxylate oxidase homolog 1"/>
    <property type="match status" value="1"/>
</dbReference>
<dbReference type="PANTHER" id="PTHR10209:SF776">
    <property type="entry name" value="2OG-FE(II) OXYGENASE FAMILY OXIDOREDUCTASE"/>
    <property type="match status" value="1"/>
</dbReference>
<dbReference type="Pfam" id="PF03171">
    <property type="entry name" value="2OG-FeII_Oxy"/>
    <property type="match status" value="1"/>
</dbReference>
<evidence type="ECO:0000313" key="8">
    <source>
        <dbReference type="EMBL" id="KAE8022539.1"/>
    </source>
</evidence>
<protein>
    <recommendedName>
        <fullName evidence="7">Fe2OG dioxygenase domain-containing protein</fullName>
    </recommendedName>
</protein>
<keyword evidence="5 6" id="KW-0408">Iron</keyword>